<organism evidence="1 2">
    <name type="scientific">Caenorhabditis japonica</name>
    <dbReference type="NCBI Taxonomy" id="281687"/>
    <lineage>
        <taxon>Eukaryota</taxon>
        <taxon>Metazoa</taxon>
        <taxon>Ecdysozoa</taxon>
        <taxon>Nematoda</taxon>
        <taxon>Chromadorea</taxon>
        <taxon>Rhabditida</taxon>
        <taxon>Rhabditina</taxon>
        <taxon>Rhabditomorpha</taxon>
        <taxon>Rhabditoidea</taxon>
        <taxon>Rhabditidae</taxon>
        <taxon>Peloderinae</taxon>
        <taxon>Caenorhabditis</taxon>
    </lineage>
</organism>
<dbReference type="EnsemblMetazoa" id="CJA34343.1">
    <property type="protein sequence ID" value="CJA34343.1"/>
    <property type="gene ID" value="WBGene00210190"/>
</dbReference>
<accession>A0A8R1EIN0</accession>
<sequence length="68" mass="7384">MAVPSSEAEQIISGPRRFTSTELTMSVCDRKFLMHAPVSISHTRTVLSVLAEMRCLEASVLSGFSGLI</sequence>
<name>A0A8R1EIN0_CAEJA</name>
<dbReference type="AlphaFoldDB" id="A0A8R1EIN0"/>
<keyword evidence="2" id="KW-1185">Reference proteome</keyword>
<dbReference type="Proteomes" id="UP000005237">
    <property type="component" value="Unassembled WGS sequence"/>
</dbReference>
<proteinExistence type="predicted"/>
<reference evidence="1" key="2">
    <citation type="submission" date="2022-06" db="UniProtKB">
        <authorList>
            <consortium name="EnsemblMetazoa"/>
        </authorList>
    </citation>
    <scope>IDENTIFICATION</scope>
    <source>
        <strain evidence="1">DF5081</strain>
    </source>
</reference>
<reference evidence="2" key="1">
    <citation type="submission" date="2010-08" db="EMBL/GenBank/DDBJ databases">
        <authorList>
            <consortium name="Caenorhabditis japonica Sequencing Consortium"/>
            <person name="Wilson R.K."/>
        </authorList>
    </citation>
    <scope>NUCLEOTIDE SEQUENCE [LARGE SCALE GENOMIC DNA]</scope>
    <source>
        <strain evidence="2">DF5081</strain>
    </source>
</reference>
<protein>
    <submittedName>
        <fullName evidence="1">Uncharacterized protein</fullName>
    </submittedName>
</protein>
<evidence type="ECO:0000313" key="2">
    <source>
        <dbReference type="Proteomes" id="UP000005237"/>
    </source>
</evidence>
<evidence type="ECO:0000313" key="1">
    <source>
        <dbReference type="EnsemblMetazoa" id="CJA34343.1"/>
    </source>
</evidence>